<evidence type="ECO:0000313" key="6">
    <source>
        <dbReference type="Proteomes" id="UP001167160"/>
    </source>
</evidence>
<evidence type="ECO:0000313" key="5">
    <source>
        <dbReference type="EMBL" id="MCM2578344.1"/>
    </source>
</evidence>
<dbReference type="Proteomes" id="UP001167160">
    <property type="component" value="Unassembled WGS sequence"/>
</dbReference>
<gene>
    <name evidence="5" type="ORF">M1E25_13410</name>
</gene>
<dbReference type="RefSeq" id="WP_251414751.1">
    <property type="nucleotide sequence ID" value="NZ_JAMQGM010000028.1"/>
</dbReference>
<keyword evidence="2" id="KW-0378">Hydrolase</keyword>
<protein>
    <recommendedName>
        <fullName evidence="4">Aminodeoxyfutalosine deaminase/Imidazolonepropionase-like composite domain-containing protein</fullName>
    </recommendedName>
</protein>
<comment type="caution">
    <text evidence="5">The sequence shown here is derived from an EMBL/GenBank/DDBJ whole genome shotgun (WGS) entry which is preliminary data.</text>
</comment>
<dbReference type="InterPro" id="IPR011059">
    <property type="entry name" value="Metal-dep_hydrolase_composite"/>
</dbReference>
<feature type="domain" description="Aminodeoxyfutalosine deaminase/Imidazolonepropionase-like composite" evidence="4">
    <location>
        <begin position="23"/>
        <end position="44"/>
    </location>
</feature>
<accession>A0ABT0X997</accession>
<name>A0ABT0X997_9ACTN</name>
<sequence length="183" mass="19536">MLTLHRVRAVRLTEDGAELAGHAVVVSGDRIAAVGPVEELLAAYGETARTREWDGVLAPGRYEPDAPALLEGAYWPDPREADALGAEPLTGAVLDALEMTDTRWGGSARRGVQRLLASGVTEVSGPFARPEVRRAVERSGVRVVPGPHRRELTPGGPADFTVHDEAGVCLVTALGGRLVHRRR</sequence>
<evidence type="ECO:0000259" key="4">
    <source>
        <dbReference type="Pfam" id="PF22039"/>
    </source>
</evidence>
<proteinExistence type="predicted"/>
<keyword evidence="1" id="KW-0479">Metal-binding</keyword>
<evidence type="ECO:0000256" key="2">
    <source>
        <dbReference type="ARBA" id="ARBA00022801"/>
    </source>
</evidence>
<keyword evidence="3" id="KW-0862">Zinc</keyword>
<organism evidence="5 6">
    <name type="scientific">Streptomyces meridianus</name>
    <dbReference type="NCBI Taxonomy" id="2938945"/>
    <lineage>
        <taxon>Bacteria</taxon>
        <taxon>Bacillati</taxon>
        <taxon>Actinomycetota</taxon>
        <taxon>Actinomycetes</taxon>
        <taxon>Kitasatosporales</taxon>
        <taxon>Streptomycetaceae</taxon>
        <taxon>Streptomyces</taxon>
    </lineage>
</organism>
<dbReference type="InterPro" id="IPR054418">
    <property type="entry name" value="MQNX/HUTI_composite_N"/>
</dbReference>
<dbReference type="SUPFAM" id="SSF51338">
    <property type="entry name" value="Composite domain of metallo-dependent hydrolases"/>
    <property type="match status" value="1"/>
</dbReference>
<dbReference type="Pfam" id="PF22039">
    <property type="entry name" value="HUTI_composite_bact"/>
    <property type="match status" value="1"/>
</dbReference>
<dbReference type="EMBL" id="JAMQGM010000028">
    <property type="protein sequence ID" value="MCM2578344.1"/>
    <property type="molecule type" value="Genomic_DNA"/>
</dbReference>
<evidence type="ECO:0000256" key="1">
    <source>
        <dbReference type="ARBA" id="ARBA00022723"/>
    </source>
</evidence>
<evidence type="ECO:0000256" key="3">
    <source>
        <dbReference type="ARBA" id="ARBA00022833"/>
    </source>
</evidence>
<keyword evidence="6" id="KW-1185">Reference proteome</keyword>
<reference evidence="5" key="1">
    <citation type="journal article" date="2023" name="Int. J. Syst. Evol. Microbiol.">
        <title>Streptomyces meridianus sp. nov. isolated from brackish water of the Tagus estuary in Alcochete, Portugal.</title>
        <authorList>
            <person name="Santos J.D.N."/>
            <person name="Klimek D."/>
            <person name="Calusinska M."/>
            <person name="Lobo Da Cunha A."/>
            <person name="Catita J."/>
            <person name="Goncalves H."/>
            <person name="Gonzalez I."/>
            <person name="Reyes F."/>
            <person name="Lage O.M."/>
        </authorList>
    </citation>
    <scope>NUCLEOTIDE SEQUENCE</scope>
    <source>
        <strain evidence="5">MTZ3.1</strain>
    </source>
</reference>